<organism evidence="1 2">
    <name type="scientific">Chiloscyllium punctatum</name>
    <name type="common">Brownbanded bambooshark</name>
    <name type="synonym">Hemiscyllium punctatum</name>
    <dbReference type="NCBI Taxonomy" id="137246"/>
    <lineage>
        <taxon>Eukaryota</taxon>
        <taxon>Metazoa</taxon>
        <taxon>Chordata</taxon>
        <taxon>Craniata</taxon>
        <taxon>Vertebrata</taxon>
        <taxon>Chondrichthyes</taxon>
        <taxon>Elasmobranchii</taxon>
        <taxon>Galeomorphii</taxon>
        <taxon>Galeoidea</taxon>
        <taxon>Orectolobiformes</taxon>
        <taxon>Hemiscylliidae</taxon>
        <taxon>Chiloscyllium</taxon>
    </lineage>
</organism>
<accession>A0A401S452</accession>
<sequence>MTSLRENPVLCASFVSPTPRIKVATVQFHVSPGGRYSGAVELCGSDLLTGLEGRAQDAMPFRLAVVLKRIASGQLIDLHGGNRAGEEEVEWGGGRERVFFKCKGALAQGPKTARGHWLLVANKHRTEGRPDRIGWWRYDGDP</sequence>
<evidence type="ECO:0000313" key="1">
    <source>
        <dbReference type="EMBL" id="GCC25161.1"/>
    </source>
</evidence>
<proteinExistence type="predicted"/>
<dbReference type="EMBL" id="BEZZ01000077">
    <property type="protein sequence ID" value="GCC25161.1"/>
    <property type="molecule type" value="Genomic_DNA"/>
</dbReference>
<keyword evidence="2" id="KW-1185">Reference proteome</keyword>
<reference evidence="1 2" key="1">
    <citation type="journal article" date="2018" name="Nat. Ecol. Evol.">
        <title>Shark genomes provide insights into elasmobranch evolution and the origin of vertebrates.</title>
        <authorList>
            <person name="Hara Y"/>
            <person name="Yamaguchi K"/>
            <person name="Onimaru K"/>
            <person name="Kadota M"/>
            <person name="Koyanagi M"/>
            <person name="Keeley SD"/>
            <person name="Tatsumi K"/>
            <person name="Tanaka K"/>
            <person name="Motone F"/>
            <person name="Kageyama Y"/>
            <person name="Nozu R"/>
            <person name="Adachi N"/>
            <person name="Nishimura O"/>
            <person name="Nakagawa R"/>
            <person name="Tanegashima C"/>
            <person name="Kiyatake I"/>
            <person name="Matsumoto R"/>
            <person name="Murakumo K"/>
            <person name="Nishida K"/>
            <person name="Terakita A"/>
            <person name="Kuratani S"/>
            <person name="Sato K"/>
            <person name="Hyodo S Kuraku.S."/>
        </authorList>
    </citation>
    <scope>NUCLEOTIDE SEQUENCE [LARGE SCALE GENOMIC DNA]</scope>
</reference>
<dbReference type="AlphaFoldDB" id="A0A401S452"/>
<name>A0A401S452_CHIPU</name>
<comment type="caution">
    <text evidence="1">The sequence shown here is derived from an EMBL/GenBank/DDBJ whole genome shotgun (WGS) entry which is preliminary data.</text>
</comment>
<protein>
    <submittedName>
        <fullName evidence="1">Uncharacterized protein</fullName>
    </submittedName>
</protein>
<gene>
    <name evidence="1" type="ORF">chiPu_0003566</name>
</gene>
<evidence type="ECO:0000313" key="2">
    <source>
        <dbReference type="Proteomes" id="UP000287033"/>
    </source>
</evidence>
<dbReference type="Proteomes" id="UP000287033">
    <property type="component" value="Unassembled WGS sequence"/>
</dbReference>